<organism evidence="2 3">
    <name type="scientific">Salix brachista</name>
    <dbReference type="NCBI Taxonomy" id="2182728"/>
    <lineage>
        <taxon>Eukaryota</taxon>
        <taxon>Viridiplantae</taxon>
        <taxon>Streptophyta</taxon>
        <taxon>Embryophyta</taxon>
        <taxon>Tracheophyta</taxon>
        <taxon>Spermatophyta</taxon>
        <taxon>Magnoliopsida</taxon>
        <taxon>eudicotyledons</taxon>
        <taxon>Gunneridae</taxon>
        <taxon>Pentapetalae</taxon>
        <taxon>rosids</taxon>
        <taxon>fabids</taxon>
        <taxon>Malpighiales</taxon>
        <taxon>Salicaceae</taxon>
        <taxon>Saliceae</taxon>
        <taxon>Salix</taxon>
    </lineage>
</organism>
<proteinExistence type="predicted"/>
<sequence>MGSGEDCGPRSALGADQFNEKDPDEAKSLATYFSSLLFWPLESGDCHRRRLRNSYEINAKETIVCEEKHEQAEQFR</sequence>
<protein>
    <submittedName>
        <fullName evidence="2">Uncharacterized protein</fullName>
    </submittedName>
</protein>
<evidence type="ECO:0000313" key="2">
    <source>
        <dbReference type="EMBL" id="KAB5529087.1"/>
    </source>
</evidence>
<dbReference type="EMBL" id="VDCV01000013">
    <property type="protein sequence ID" value="KAB5529087.1"/>
    <property type="molecule type" value="Genomic_DNA"/>
</dbReference>
<keyword evidence="3" id="KW-1185">Reference proteome</keyword>
<comment type="caution">
    <text evidence="2">The sequence shown here is derived from an EMBL/GenBank/DDBJ whole genome shotgun (WGS) entry which is preliminary data.</text>
</comment>
<name>A0A5N5KFI8_9ROSI</name>
<accession>A0A5N5KFI8</accession>
<feature type="region of interest" description="Disordered" evidence="1">
    <location>
        <begin position="1"/>
        <end position="22"/>
    </location>
</feature>
<evidence type="ECO:0000256" key="1">
    <source>
        <dbReference type="SAM" id="MobiDB-lite"/>
    </source>
</evidence>
<reference evidence="3" key="1">
    <citation type="journal article" date="2019" name="Gigascience">
        <title>De novo genome assembly of the endangered Acer yangbiense, a plant species with extremely small populations endemic to Yunnan Province, China.</title>
        <authorList>
            <person name="Yang J."/>
            <person name="Wariss H.M."/>
            <person name="Tao L."/>
            <person name="Zhang R."/>
            <person name="Yun Q."/>
            <person name="Hollingsworth P."/>
            <person name="Dao Z."/>
            <person name="Luo G."/>
            <person name="Guo H."/>
            <person name="Ma Y."/>
            <person name="Sun W."/>
        </authorList>
    </citation>
    <scope>NUCLEOTIDE SEQUENCE [LARGE SCALE GENOMIC DNA]</scope>
    <source>
        <strain evidence="3">cv. br00</strain>
    </source>
</reference>
<evidence type="ECO:0000313" key="3">
    <source>
        <dbReference type="Proteomes" id="UP000326939"/>
    </source>
</evidence>
<dbReference type="AlphaFoldDB" id="A0A5N5KFI8"/>
<dbReference type="Proteomes" id="UP000326939">
    <property type="component" value="Chromosome 13"/>
</dbReference>
<gene>
    <name evidence="2" type="ORF">DKX38_019168</name>
</gene>